<dbReference type="PATRIC" id="fig|1160705.3.peg.3699"/>
<evidence type="ECO:0000256" key="2">
    <source>
        <dbReference type="SAM" id="Phobius"/>
    </source>
</evidence>
<comment type="caution">
    <text evidence="3">The sequence shown here is derived from an EMBL/GenBank/DDBJ whole genome shotgun (WGS) entry which is preliminary data.</text>
</comment>
<keyword evidence="2" id="KW-0472">Membrane</keyword>
<sequence>MAMGRDRDGDGEDTGPERPGPEQPGPERPGPEQPGPEQPGPEQPGPEQAGPAPTRETLQAAFTAVAVVVALALFVSACATGGTGARDEGPARADSAGSAVASFTPSASAVPDPVEAVRLVKADPAVSVDVKRDLKPCVSDDYPVDVSSGDLTGGPASDLVVNVLSCGDGVGVGSYVYREQGGRYENVFKAEEPPVYAEIDRGYLVVTKQVYEKNDQLSNPSSENVVSYLWTAGRFVKKFSTHTDYGTLGDGEESAAPGG</sequence>
<gene>
    <name evidence="3" type="ORF">STVIR_3733</name>
</gene>
<keyword evidence="2" id="KW-1133">Transmembrane helix</keyword>
<feature type="region of interest" description="Disordered" evidence="1">
    <location>
        <begin position="1"/>
        <end position="56"/>
    </location>
</feature>
<dbReference type="EMBL" id="AMLP01000117">
    <property type="protein sequence ID" value="ELS55293.1"/>
    <property type="molecule type" value="Genomic_DNA"/>
</dbReference>
<dbReference type="RefSeq" id="WP_003999063.1">
    <property type="nucleotide sequence ID" value="NZ_AMLP01000117.1"/>
</dbReference>
<evidence type="ECO:0000313" key="3">
    <source>
        <dbReference type="EMBL" id="ELS55293.1"/>
    </source>
</evidence>
<evidence type="ECO:0008006" key="5">
    <source>
        <dbReference type="Google" id="ProtNLM"/>
    </source>
</evidence>
<protein>
    <recommendedName>
        <fullName evidence="5">Lipoprotein CseA</fullName>
    </recommendedName>
</protein>
<evidence type="ECO:0000313" key="4">
    <source>
        <dbReference type="Proteomes" id="UP000011205"/>
    </source>
</evidence>
<keyword evidence="2" id="KW-0812">Transmembrane</keyword>
<name>L8PGW8_STRVR</name>
<accession>L8PGW8</accession>
<dbReference type="Proteomes" id="UP000011205">
    <property type="component" value="Unassembled WGS sequence"/>
</dbReference>
<dbReference type="AlphaFoldDB" id="L8PGW8"/>
<feature type="transmembrane region" description="Helical" evidence="2">
    <location>
        <begin position="60"/>
        <end position="82"/>
    </location>
</feature>
<evidence type="ECO:0000256" key="1">
    <source>
        <dbReference type="SAM" id="MobiDB-lite"/>
    </source>
</evidence>
<feature type="compositionally biased region" description="Pro residues" evidence="1">
    <location>
        <begin position="21"/>
        <end position="44"/>
    </location>
</feature>
<reference evidence="3 4" key="1">
    <citation type="journal article" date="2013" name="Genome Announc.">
        <title>Draft Genome Sequence of Streptomyces viridochromogenes Strain Tu57, Producer of Avilamycin.</title>
        <authorList>
            <person name="Gruning B.A."/>
            <person name="Erxleben A."/>
            <person name="Hahnlein A."/>
            <person name="Gunther S."/>
        </authorList>
    </citation>
    <scope>NUCLEOTIDE SEQUENCE [LARGE SCALE GENOMIC DNA]</scope>
    <source>
        <strain evidence="3 4">Tue57</strain>
    </source>
</reference>
<proteinExistence type="predicted"/>
<organism evidence="3 4">
    <name type="scientific">Streptomyces viridochromogenes Tue57</name>
    <dbReference type="NCBI Taxonomy" id="1160705"/>
    <lineage>
        <taxon>Bacteria</taxon>
        <taxon>Bacillati</taxon>
        <taxon>Actinomycetota</taxon>
        <taxon>Actinomycetes</taxon>
        <taxon>Kitasatosporales</taxon>
        <taxon>Streptomycetaceae</taxon>
        <taxon>Streptomyces</taxon>
    </lineage>
</organism>